<protein>
    <submittedName>
        <fullName evidence="3">Ground-like domain-containing protein</fullName>
    </submittedName>
</protein>
<keyword evidence="1" id="KW-0732">Signal</keyword>
<dbReference type="AlphaFoldDB" id="A0A1I8AB90"/>
<feature type="signal peptide" evidence="1">
    <location>
        <begin position="1"/>
        <end position="20"/>
    </location>
</feature>
<proteinExistence type="predicted"/>
<sequence>MSKPLFALFAISVFVLSADSFIVLRETADCGEFSCRRKRDAPENAPVFSDDKNQLCNSPPLKAILMEAMAKNPNATLAMIEEKVDAQNFVVFCGPKQPYRFLAQMKSFCALSNGDMSCAIFES</sequence>
<name>A0A1I8AB90_9BILA</name>
<evidence type="ECO:0000313" key="2">
    <source>
        <dbReference type="Proteomes" id="UP000095287"/>
    </source>
</evidence>
<evidence type="ECO:0000313" key="3">
    <source>
        <dbReference type="WBParaSite" id="L893_g4145.t1"/>
    </source>
</evidence>
<reference evidence="3" key="1">
    <citation type="submission" date="2016-11" db="UniProtKB">
        <authorList>
            <consortium name="WormBaseParasite"/>
        </authorList>
    </citation>
    <scope>IDENTIFICATION</scope>
</reference>
<accession>A0A1I8AB90</accession>
<dbReference type="WBParaSite" id="L893_g4145.t1">
    <property type="protein sequence ID" value="L893_g4145.t1"/>
    <property type="gene ID" value="L893_g4145"/>
</dbReference>
<dbReference type="Proteomes" id="UP000095287">
    <property type="component" value="Unplaced"/>
</dbReference>
<keyword evidence="2" id="KW-1185">Reference proteome</keyword>
<organism evidence="2 3">
    <name type="scientific">Steinernema glaseri</name>
    <dbReference type="NCBI Taxonomy" id="37863"/>
    <lineage>
        <taxon>Eukaryota</taxon>
        <taxon>Metazoa</taxon>
        <taxon>Ecdysozoa</taxon>
        <taxon>Nematoda</taxon>
        <taxon>Chromadorea</taxon>
        <taxon>Rhabditida</taxon>
        <taxon>Tylenchina</taxon>
        <taxon>Panagrolaimomorpha</taxon>
        <taxon>Strongyloidoidea</taxon>
        <taxon>Steinernematidae</taxon>
        <taxon>Steinernema</taxon>
    </lineage>
</organism>
<evidence type="ECO:0000256" key="1">
    <source>
        <dbReference type="SAM" id="SignalP"/>
    </source>
</evidence>
<feature type="chain" id="PRO_5009314495" evidence="1">
    <location>
        <begin position="21"/>
        <end position="123"/>
    </location>
</feature>